<dbReference type="SUPFAM" id="SSF54826">
    <property type="entry name" value="Enolase N-terminal domain-like"/>
    <property type="match status" value="1"/>
</dbReference>
<dbReference type="Pfam" id="PF02746">
    <property type="entry name" value="MR_MLE_N"/>
    <property type="match status" value="1"/>
</dbReference>
<dbReference type="SFLD" id="SFLDS00001">
    <property type="entry name" value="Enolase"/>
    <property type="match status" value="1"/>
</dbReference>
<protein>
    <submittedName>
        <fullName evidence="6">Muconate-lactonizing protein</fullName>
    </submittedName>
</protein>
<dbReference type="RefSeq" id="WP_163735418.1">
    <property type="nucleotide sequence ID" value="NZ_AP022610.1"/>
</dbReference>
<dbReference type="GO" id="GO:0006518">
    <property type="term" value="P:peptide metabolic process"/>
    <property type="evidence" value="ECO:0007669"/>
    <property type="project" value="UniProtKB-ARBA"/>
</dbReference>
<accession>A0A7I7XDT3</accession>
<keyword evidence="7" id="KW-1185">Reference proteome</keyword>
<dbReference type="PANTHER" id="PTHR48080">
    <property type="entry name" value="D-GALACTONATE DEHYDRATASE-RELATED"/>
    <property type="match status" value="1"/>
</dbReference>
<proteinExistence type="inferred from homology"/>
<dbReference type="AlphaFoldDB" id="A0A7I7XDT3"/>
<reference evidence="6 7" key="1">
    <citation type="journal article" date="2019" name="Emerg. Microbes Infect.">
        <title>Comprehensive subspecies identification of 175 nontuberculous mycobacteria species based on 7547 genomic profiles.</title>
        <authorList>
            <person name="Matsumoto Y."/>
            <person name="Kinjo T."/>
            <person name="Motooka D."/>
            <person name="Nabeya D."/>
            <person name="Jung N."/>
            <person name="Uechi K."/>
            <person name="Horii T."/>
            <person name="Iida T."/>
            <person name="Fujita J."/>
            <person name="Nakamura S."/>
        </authorList>
    </citation>
    <scope>NUCLEOTIDE SEQUENCE [LARGE SCALE GENOMIC DNA]</scope>
    <source>
        <strain evidence="6 7">JCM 13574</strain>
    </source>
</reference>
<organism evidence="6 7">
    <name type="scientific">Mycolicibacterium madagascariense</name>
    <dbReference type="NCBI Taxonomy" id="212765"/>
    <lineage>
        <taxon>Bacteria</taxon>
        <taxon>Bacillati</taxon>
        <taxon>Actinomycetota</taxon>
        <taxon>Actinomycetes</taxon>
        <taxon>Mycobacteriales</taxon>
        <taxon>Mycobacteriaceae</taxon>
        <taxon>Mycolicibacterium</taxon>
    </lineage>
</organism>
<evidence type="ECO:0000313" key="6">
    <source>
        <dbReference type="EMBL" id="BBZ27500.1"/>
    </source>
</evidence>
<keyword evidence="3" id="KW-0479">Metal-binding</keyword>
<dbReference type="Gene3D" id="3.20.20.120">
    <property type="entry name" value="Enolase-like C-terminal domain"/>
    <property type="match status" value="1"/>
</dbReference>
<dbReference type="InterPro" id="IPR029065">
    <property type="entry name" value="Enolase_C-like"/>
</dbReference>
<dbReference type="EMBL" id="AP022610">
    <property type="protein sequence ID" value="BBZ27500.1"/>
    <property type="molecule type" value="Genomic_DNA"/>
</dbReference>
<dbReference type="GO" id="GO:0000287">
    <property type="term" value="F:magnesium ion binding"/>
    <property type="evidence" value="ECO:0007669"/>
    <property type="project" value="UniProtKB-ARBA"/>
</dbReference>
<dbReference type="Pfam" id="PF13378">
    <property type="entry name" value="MR_MLE_C"/>
    <property type="match status" value="1"/>
</dbReference>
<dbReference type="Gene3D" id="3.30.390.10">
    <property type="entry name" value="Enolase-like, N-terminal domain"/>
    <property type="match status" value="1"/>
</dbReference>
<sequence length="368" mass="38820">MKITGVDVYRYDVGYAHGVYVMSGDRAAATEDGTLVRIRTDEGLDGWGEITTLGATYLPTFPAGIRAALGELARAVLGSDPTNLNQIHATMDATLMGQTFAKSAIDIACWDLLGKSVGLPISALLGGVLNDDFALYEAVPLGTPATMAEFVTARRSAGINRFQLKVGNHPRDDVARAKACVEAGDGNTVVVADANGGWNVADAQIALRGMEELPIFVEQPCRTTTDSILAHAHSTLPLVLDESIVDSAGVFRAKYEARAASINIKFGKLGGLSNAARMRDLTQELNLLVSVEDMWGGDVITAATSHLAASTRTEALLMTPFFNDWTDGHVAGHLPRSVDGRGSAPTGPGLGITVDVGRLGEPLTVVEF</sequence>
<evidence type="ECO:0000259" key="5">
    <source>
        <dbReference type="SMART" id="SM00922"/>
    </source>
</evidence>
<keyword evidence="4" id="KW-0460">Magnesium</keyword>
<gene>
    <name evidence="6" type="ORF">MMAD_17950</name>
</gene>
<comment type="similarity">
    <text evidence="2">Belongs to the mandelate racemase/muconate lactonizing enzyme family.</text>
</comment>
<dbReference type="InterPro" id="IPR013342">
    <property type="entry name" value="Mandelate_racemase_C"/>
</dbReference>
<dbReference type="GO" id="GO:0016854">
    <property type="term" value="F:racemase and epimerase activity"/>
    <property type="evidence" value="ECO:0007669"/>
    <property type="project" value="UniProtKB-ARBA"/>
</dbReference>
<evidence type="ECO:0000313" key="7">
    <source>
        <dbReference type="Proteomes" id="UP000466517"/>
    </source>
</evidence>
<dbReference type="FunFam" id="3.30.390.10:FF:000009">
    <property type="entry name" value="Hydrophobic dipeptide epimerase"/>
    <property type="match status" value="1"/>
</dbReference>
<dbReference type="PANTHER" id="PTHR48080:SF3">
    <property type="entry name" value="ENOLASE SUPERFAMILY MEMBER DDB_G0284701"/>
    <property type="match status" value="1"/>
</dbReference>
<comment type="cofactor">
    <cofactor evidence="1">
        <name>Mg(2+)</name>
        <dbReference type="ChEBI" id="CHEBI:18420"/>
    </cofactor>
</comment>
<feature type="domain" description="Mandelate racemase/muconate lactonizing enzyme C-terminal" evidence="5">
    <location>
        <begin position="144"/>
        <end position="237"/>
    </location>
</feature>
<dbReference type="Proteomes" id="UP000466517">
    <property type="component" value="Chromosome"/>
</dbReference>
<dbReference type="InterPro" id="IPR013341">
    <property type="entry name" value="Mandelate_racemase_N_dom"/>
</dbReference>
<evidence type="ECO:0000256" key="1">
    <source>
        <dbReference type="ARBA" id="ARBA00001946"/>
    </source>
</evidence>
<evidence type="ECO:0000256" key="2">
    <source>
        <dbReference type="ARBA" id="ARBA00008031"/>
    </source>
</evidence>
<dbReference type="SUPFAM" id="SSF51604">
    <property type="entry name" value="Enolase C-terminal domain-like"/>
    <property type="match status" value="1"/>
</dbReference>
<evidence type="ECO:0000256" key="4">
    <source>
        <dbReference type="ARBA" id="ARBA00022842"/>
    </source>
</evidence>
<dbReference type="InterPro" id="IPR029017">
    <property type="entry name" value="Enolase-like_N"/>
</dbReference>
<evidence type="ECO:0000256" key="3">
    <source>
        <dbReference type="ARBA" id="ARBA00022723"/>
    </source>
</evidence>
<name>A0A7I7XDT3_9MYCO</name>
<dbReference type="InterPro" id="IPR034593">
    <property type="entry name" value="DgoD-like"/>
</dbReference>
<dbReference type="InterPro" id="IPR036849">
    <property type="entry name" value="Enolase-like_C_sf"/>
</dbReference>
<dbReference type="SMART" id="SM00922">
    <property type="entry name" value="MR_MLE"/>
    <property type="match status" value="1"/>
</dbReference>
<dbReference type="SFLD" id="SFLDG00180">
    <property type="entry name" value="muconate_cycloisomerase"/>
    <property type="match status" value="1"/>
</dbReference>
<dbReference type="KEGG" id="mmag:MMAD_17950"/>